<dbReference type="AlphaFoldDB" id="C8PKA5"/>
<protein>
    <submittedName>
        <fullName evidence="2">LysM domain protein</fullName>
    </submittedName>
</protein>
<dbReference type="OrthoDB" id="9813091at2"/>
<dbReference type="CDD" id="cd00118">
    <property type="entry name" value="LysM"/>
    <property type="match status" value="1"/>
</dbReference>
<dbReference type="Proteomes" id="UP000005709">
    <property type="component" value="Unassembled WGS sequence"/>
</dbReference>
<reference evidence="2 3" key="1">
    <citation type="submission" date="2009-07" db="EMBL/GenBank/DDBJ databases">
        <authorList>
            <person name="Madupu R."/>
            <person name="Sebastian Y."/>
            <person name="Durkin A.S."/>
            <person name="Torralba M."/>
            <person name="Methe B."/>
            <person name="Sutton G.G."/>
            <person name="Strausberg R.L."/>
            <person name="Nelson K.E."/>
        </authorList>
    </citation>
    <scope>NUCLEOTIDE SEQUENCE [LARGE SCALE GENOMIC DNA]</scope>
    <source>
        <strain evidence="2 3">RM3268</strain>
    </source>
</reference>
<dbReference type="Pfam" id="PF01476">
    <property type="entry name" value="LysM"/>
    <property type="match status" value="1"/>
</dbReference>
<dbReference type="InterPro" id="IPR052196">
    <property type="entry name" value="Bact_Kbp"/>
</dbReference>
<dbReference type="Gene3D" id="3.10.350.10">
    <property type="entry name" value="LysM domain"/>
    <property type="match status" value="1"/>
</dbReference>
<gene>
    <name evidence="2" type="ORF">CAMGR0001_1815</name>
</gene>
<organism evidence="2 3">
    <name type="scientific">Campylobacter gracilis RM3268</name>
    <dbReference type="NCBI Taxonomy" id="553220"/>
    <lineage>
        <taxon>Bacteria</taxon>
        <taxon>Pseudomonadati</taxon>
        <taxon>Campylobacterota</taxon>
        <taxon>Epsilonproteobacteria</taxon>
        <taxon>Campylobacterales</taxon>
        <taxon>Campylobacteraceae</taxon>
        <taxon>Campylobacter</taxon>
    </lineage>
</organism>
<evidence type="ECO:0000313" key="2">
    <source>
        <dbReference type="EMBL" id="EEV16799.1"/>
    </source>
</evidence>
<accession>C8PKA5</accession>
<dbReference type="eggNOG" id="COG1652">
    <property type="taxonomic scope" value="Bacteria"/>
</dbReference>
<name>C8PKA5_9BACT</name>
<evidence type="ECO:0000259" key="1">
    <source>
        <dbReference type="PROSITE" id="PS51782"/>
    </source>
</evidence>
<keyword evidence="3" id="KW-1185">Reference proteome</keyword>
<dbReference type="Pfam" id="PF04972">
    <property type="entry name" value="BON"/>
    <property type="match status" value="1"/>
</dbReference>
<dbReference type="NCBIfam" id="NF008399">
    <property type="entry name" value="PRK11198.1"/>
    <property type="match status" value="1"/>
</dbReference>
<dbReference type="InterPro" id="IPR007055">
    <property type="entry name" value="BON_dom"/>
</dbReference>
<dbReference type="EMBL" id="ACYG01000028">
    <property type="protein sequence ID" value="EEV16799.1"/>
    <property type="molecule type" value="Genomic_DNA"/>
</dbReference>
<comment type="caution">
    <text evidence="2">The sequence shown here is derived from an EMBL/GenBank/DDBJ whole genome shotgun (WGS) entry which is preliminary data.</text>
</comment>
<dbReference type="InterPro" id="IPR018392">
    <property type="entry name" value="LysM"/>
</dbReference>
<dbReference type="SUPFAM" id="SSF54106">
    <property type="entry name" value="LysM domain"/>
    <property type="match status" value="1"/>
</dbReference>
<sequence>MGLLSFVAEAGKKLLGLGDDAKSVKDEIATNLSSTPVEGLEVEVQGDTVKISGNANKETLEKAALIAGNTAGIKNVQIEGIREDSAENYYTIVKGDNLSKIAKKFYGDANKYKVIFDANREVIKDANLIYPGQKIRIPKI</sequence>
<dbReference type="InterPro" id="IPR036779">
    <property type="entry name" value="LysM_dom_sf"/>
</dbReference>
<dbReference type="STRING" id="824.CGRAC_1628"/>
<proteinExistence type="predicted"/>
<feature type="domain" description="LysM" evidence="1">
    <location>
        <begin position="88"/>
        <end position="137"/>
    </location>
</feature>
<evidence type="ECO:0000313" key="3">
    <source>
        <dbReference type="Proteomes" id="UP000005709"/>
    </source>
</evidence>
<dbReference type="PANTHER" id="PTHR34700:SF4">
    <property type="entry name" value="PHAGE-LIKE ELEMENT PBSX PROTEIN XKDP"/>
    <property type="match status" value="1"/>
</dbReference>
<dbReference type="PANTHER" id="PTHR34700">
    <property type="entry name" value="POTASSIUM BINDING PROTEIN KBP"/>
    <property type="match status" value="1"/>
</dbReference>
<dbReference type="RefSeq" id="WP_005872671.1">
    <property type="nucleotide sequence ID" value="NZ_ACYG01000028.1"/>
</dbReference>
<dbReference type="PROSITE" id="PS51782">
    <property type="entry name" value="LYSM"/>
    <property type="match status" value="1"/>
</dbReference>
<dbReference type="SMART" id="SM00257">
    <property type="entry name" value="LysM"/>
    <property type="match status" value="1"/>
</dbReference>